<reference evidence="2 3" key="1">
    <citation type="journal article" date="2023" name="Arcadia Sci">
        <title>De novo assembly of a long-read Amblyomma americanum tick genome.</title>
        <authorList>
            <person name="Chou S."/>
            <person name="Poskanzer K.E."/>
            <person name="Rollins M."/>
            <person name="Thuy-Boun P.S."/>
        </authorList>
    </citation>
    <scope>NUCLEOTIDE SEQUENCE [LARGE SCALE GENOMIC DNA]</scope>
    <source>
        <strain evidence="2">F_SG_1</strain>
        <tissue evidence="2">Salivary glands</tissue>
    </source>
</reference>
<organism evidence="2 3">
    <name type="scientific">Amblyomma americanum</name>
    <name type="common">Lone star tick</name>
    <dbReference type="NCBI Taxonomy" id="6943"/>
    <lineage>
        <taxon>Eukaryota</taxon>
        <taxon>Metazoa</taxon>
        <taxon>Ecdysozoa</taxon>
        <taxon>Arthropoda</taxon>
        <taxon>Chelicerata</taxon>
        <taxon>Arachnida</taxon>
        <taxon>Acari</taxon>
        <taxon>Parasitiformes</taxon>
        <taxon>Ixodida</taxon>
        <taxon>Ixodoidea</taxon>
        <taxon>Ixodidae</taxon>
        <taxon>Amblyomminae</taxon>
        <taxon>Amblyomma</taxon>
    </lineage>
</organism>
<keyword evidence="1" id="KW-0732">Signal</keyword>
<keyword evidence="3" id="KW-1185">Reference proteome</keyword>
<feature type="chain" id="PRO_5042912946" description="Microplusin" evidence="1">
    <location>
        <begin position="20"/>
        <end position="103"/>
    </location>
</feature>
<proteinExistence type="predicted"/>
<sequence>MKVLFVCALIVAGAFVVKGAHELCGLNDDQIQAVVKCMGERVDSRLQGKAREFIRGQGGNVAQLLKKQCDADVDFSAAVTAVLSPEQAEAVRNAYKECRAAQS</sequence>
<evidence type="ECO:0008006" key="4">
    <source>
        <dbReference type="Google" id="ProtNLM"/>
    </source>
</evidence>
<evidence type="ECO:0000256" key="1">
    <source>
        <dbReference type="SAM" id="SignalP"/>
    </source>
</evidence>
<gene>
    <name evidence="2" type="ORF">V5799_002998</name>
</gene>
<evidence type="ECO:0000313" key="2">
    <source>
        <dbReference type="EMBL" id="KAK8759369.1"/>
    </source>
</evidence>
<dbReference type="Proteomes" id="UP001321473">
    <property type="component" value="Unassembled WGS sequence"/>
</dbReference>
<accession>A0AAQ4DA79</accession>
<dbReference type="AlphaFoldDB" id="A0AAQ4DA79"/>
<name>A0AAQ4DA79_AMBAM</name>
<dbReference type="EMBL" id="JARKHS020033130">
    <property type="protein sequence ID" value="KAK8759369.1"/>
    <property type="molecule type" value="Genomic_DNA"/>
</dbReference>
<evidence type="ECO:0000313" key="3">
    <source>
        <dbReference type="Proteomes" id="UP001321473"/>
    </source>
</evidence>
<feature type="signal peptide" evidence="1">
    <location>
        <begin position="1"/>
        <end position="19"/>
    </location>
</feature>
<dbReference type="Gene3D" id="1.10.150.440">
    <property type="match status" value="1"/>
</dbReference>
<protein>
    <recommendedName>
        <fullName evidence="4">Microplusin</fullName>
    </recommendedName>
</protein>
<comment type="caution">
    <text evidence="2">The sequence shown here is derived from an EMBL/GenBank/DDBJ whole genome shotgun (WGS) entry which is preliminary data.</text>
</comment>